<dbReference type="InterPro" id="IPR010203">
    <property type="entry name" value="RraA"/>
</dbReference>
<dbReference type="CDD" id="cd16841">
    <property type="entry name" value="RraA_family"/>
    <property type="match status" value="1"/>
</dbReference>
<evidence type="ECO:0000256" key="2">
    <source>
        <dbReference type="ARBA" id="ARBA00001968"/>
    </source>
</evidence>
<comment type="cofactor">
    <cofactor evidence="2 10">
        <name>a divalent metal cation</name>
        <dbReference type="ChEBI" id="CHEBI:60240"/>
    </cofactor>
</comment>
<dbReference type="Pfam" id="PF03737">
    <property type="entry name" value="RraA-like"/>
    <property type="match status" value="1"/>
</dbReference>
<evidence type="ECO:0000256" key="9">
    <source>
        <dbReference type="PIRSR" id="PIRSR605493-1"/>
    </source>
</evidence>
<evidence type="ECO:0000313" key="11">
    <source>
        <dbReference type="EMBL" id="XDI35936.1"/>
    </source>
</evidence>
<feature type="binding site" evidence="9">
    <location>
        <begin position="75"/>
        <end position="78"/>
    </location>
    <ligand>
        <name>substrate</name>
    </ligand>
</feature>
<dbReference type="GO" id="GO:0051252">
    <property type="term" value="P:regulation of RNA metabolic process"/>
    <property type="evidence" value="ECO:0007669"/>
    <property type="project" value="InterPro"/>
</dbReference>
<comment type="function">
    <text evidence="7 10">Catalyzes the aldol cleavage of 4-hydroxy-4-methyl-2-oxoglutarate (HMG) into 2 molecules of pyruvate. Also contains a secondary oxaloacetate (OAA) decarboxylase activity due to the common pyruvate enolate transition state formed following C-C bond cleavage in the retro-aldol and decarboxylation reactions.</text>
</comment>
<keyword evidence="9" id="KW-0460">Magnesium</keyword>
<keyword evidence="6 10" id="KW-0456">Lyase</keyword>
<evidence type="ECO:0000256" key="10">
    <source>
        <dbReference type="RuleBase" id="RU004338"/>
    </source>
</evidence>
<dbReference type="InterPro" id="IPR005493">
    <property type="entry name" value="RraA/RraA-like"/>
</dbReference>
<evidence type="ECO:0000256" key="8">
    <source>
        <dbReference type="ARBA" id="ARBA00047973"/>
    </source>
</evidence>
<reference evidence="11" key="1">
    <citation type="submission" date="2024-07" db="EMBL/GenBank/DDBJ databases">
        <title>Identification and characteristics of an arsenic-resistant bacterial isolate, which belongs to a novel species.</title>
        <authorList>
            <person name="Juszczyk A."/>
            <person name="Kowalczyk A."/>
            <person name="Was K."/>
            <person name="Kosowicz W."/>
            <person name="Budzyn A."/>
            <person name="Latowski D."/>
        </authorList>
    </citation>
    <scope>NUCLEOTIDE SEQUENCE</scope>
    <source>
        <strain evidence="11">As8PL</strain>
    </source>
</reference>
<evidence type="ECO:0000256" key="1">
    <source>
        <dbReference type="ARBA" id="ARBA00001342"/>
    </source>
</evidence>
<organism evidence="11">
    <name type="scientific">Alkalihalophilus sp. As8PL</name>
    <dbReference type="NCBI Taxonomy" id="3237103"/>
    <lineage>
        <taxon>Bacteria</taxon>
        <taxon>Bacillati</taxon>
        <taxon>Bacillota</taxon>
        <taxon>Bacilli</taxon>
        <taxon>Bacillales</taxon>
        <taxon>Bacillaceae</taxon>
        <taxon>Alkalihalophilus</taxon>
    </lineage>
</organism>
<feature type="binding site" evidence="9">
    <location>
        <position position="97"/>
    </location>
    <ligand>
        <name>substrate</name>
    </ligand>
</feature>
<evidence type="ECO:0000256" key="6">
    <source>
        <dbReference type="ARBA" id="ARBA00023239"/>
    </source>
</evidence>
<gene>
    <name evidence="11" type="primary">rraA</name>
    <name evidence="11" type="ORF">AB3N04_14665</name>
</gene>
<dbReference type="EC" id="4.1.1.112" evidence="10"/>
<dbReference type="EMBL" id="CP162551">
    <property type="protein sequence ID" value="XDI35936.1"/>
    <property type="molecule type" value="Genomic_DNA"/>
</dbReference>
<dbReference type="GO" id="GO:0008428">
    <property type="term" value="F:ribonuclease inhibitor activity"/>
    <property type="evidence" value="ECO:0007669"/>
    <property type="project" value="InterPro"/>
</dbReference>
<evidence type="ECO:0000256" key="4">
    <source>
        <dbReference type="ARBA" id="ARBA00011233"/>
    </source>
</evidence>
<dbReference type="GO" id="GO:0047443">
    <property type="term" value="F:4-hydroxy-4-methyl-2-oxoglutarate aldolase activity"/>
    <property type="evidence" value="ECO:0007669"/>
    <property type="project" value="UniProtKB-EC"/>
</dbReference>
<feature type="binding site" evidence="9">
    <location>
        <position position="98"/>
    </location>
    <ligand>
        <name>Mg(2+)</name>
        <dbReference type="ChEBI" id="CHEBI:18420"/>
    </ligand>
</feature>
<evidence type="ECO:0000256" key="7">
    <source>
        <dbReference type="ARBA" id="ARBA00025046"/>
    </source>
</evidence>
<evidence type="ECO:0000256" key="5">
    <source>
        <dbReference type="ARBA" id="ARBA00022723"/>
    </source>
</evidence>
<comment type="cofactor">
    <cofactor evidence="9">
        <name>Mg(2+)</name>
        <dbReference type="ChEBI" id="CHEBI:18420"/>
    </cofactor>
</comment>
<comment type="catalytic activity">
    <reaction evidence="1 10">
        <text>4-hydroxy-4-methyl-2-oxoglutarate = 2 pyruvate</text>
        <dbReference type="Rhea" id="RHEA:22748"/>
        <dbReference type="ChEBI" id="CHEBI:15361"/>
        <dbReference type="ChEBI" id="CHEBI:58276"/>
        <dbReference type="EC" id="4.1.3.17"/>
    </reaction>
</comment>
<dbReference type="RefSeq" id="WP_368503449.1">
    <property type="nucleotide sequence ID" value="NZ_CP162551.1"/>
</dbReference>
<comment type="subunit">
    <text evidence="4 10">Homotrimer.</text>
</comment>
<dbReference type="NCBIfam" id="TIGR01935">
    <property type="entry name" value="NOT-MenG"/>
    <property type="match status" value="1"/>
</dbReference>
<evidence type="ECO:0000256" key="3">
    <source>
        <dbReference type="ARBA" id="ARBA00008621"/>
    </source>
</evidence>
<comment type="similarity">
    <text evidence="3 10">Belongs to the class II aldolase/RraA-like family.</text>
</comment>
<dbReference type="NCBIfam" id="NF006875">
    <property type="entry name" value="PRK09372.1"/>
    <property type="match status" value="1"/>
</dbReference>
<dbReference type="AlphaFoldDB" id="A0AB39BQ05"/>
<sequence length="161" mass="17378">MDIITADLCDEYRDQVKIAEPIFTIYGEKKAFYGPISTVKVYEDNVLVKKALQTIPEGSVLVVDGGGSTRCALLGDNLAEIAVKRKLAGVIVYGCIRDSAEINQMNIGVRALATHPLKSIKQGKGLENIPVQFAGLSFEPGSYLYADEDGILVSDELLVNG</sequence>
<comment type="catalytic activity">
    <reaction evidence="8 10">
        <text>oxaloacetate + H(+) = pyruvate + CO2</text>
        <dbReference type="Rhea" id="RHEA:15641"/>
        <dbReference type="ChEBI" id="CHEBI:15361"/>
        <dbReference type="ChEBI" id="CHEBI:15378"/>
        <dbReference type="ChEBI" id="CHEBI:16452"/>
        <dbReference type="ChEBI" id="CHEBI:16526"/>
        <dbReference type="EC" id="4.1.1.112"/>
    </reaction>
</comment>
<dbReference type="PANTHER" id="PTHR33254:SF4">
    <property type="entry name" value="4-HYDROXY-4-METHYL-2-OXOGLUTARATE ALDOLASE 3-RELATED"/>
    <property type="match status" value="1"/>
</dbReference>
<dbReference type="PANTHER" id="PTHR33254">
    <property type="entry name" value="4-HYDROXY-4-METHYL-2-OXOGLUTARATE ALDOLASE 3-RELATED"/>
    <property type="match status" value="1"/>
</dbReference>
<accession>A0AB39BQ05</accession>
<name>A0AB39BQ05_9BACI</name>
<protein>
    <recommendedName>
        <fullName evidence="10">4-hydroxy-4-methyl-2-oxoglutarate aldolase</fullName>
        <shortName evidence="10">HMG aldolase</shortName>
        <ecNumber evidence="10">4.1.1.112</ecNumber>
        <ecNumber evidence="10">4.1.3.17</ecNumber>
    </recommendedName>
    <alternativeName>
        <fullName evidence="10">Oxaloacetate decarboxylase</fullName>
    </alternativeName>
</protein>
<proteinExistence type="inferred from homology"/>
<dbReference type="SUPFAM" id="SSF89562">
    <property type="entry name" value="RraA-like"/>
    <property type="match status" value="1"/>
</dbReference>
<dbReference type="GO" id="GO:0046872">
    <property type="term" value="F:metal ion binding"/>
    <property type="evidence" value="ECO:0007669"/>
    <property type="project" value="UniProtKB-KW"/>
</dbReference>
<keyword evidence="5 9" id="KW-0479">Metal-binding</keyword>
<dbReference type="GO" id="GO:0008948">
    <property type="term" value="F:oxaloacetate decarboxylase activity"/>
    <property type="evidence" value="ECO:0007669"/>
    <property type="project" value="UniProtKB-EC"/>
</dbReference>
<dbReference type="InterPro" id="IPR036704">
    <property type="entry name" value="RraA/RraA-like_sf"/>
</dbReference>
<dbReference type="Gene3D" id="3.50.30.40">
    <property type="entry name" value="Ribonuclease E inhibitor RraA/RraA-like"/>
    <property type="match status" value="1"/>
</dbReference>
<dbReference type="EC" id="4.1.3.17" evidence="10"/>